<organism evidence="2">
    <name type="scientific">marine metagenome</name>
    <dbReference type="NCBI Taxonomy" id="408172"/>
    <lineage>
        <taxon>unclassified sequences</taxon>
        <taxon>metagenomes</taxon>
        <taxon>ecological metagenomes</taxon>
    </lineage>
</organism>
<name>A0A381TU44_9ZZZZ</name>
<accession>A0A381TU44</accession>
<feature type="region of interest" description="Disordered" evidence="1">
    <location>
        <begin position="1"/>
        <end position="21"/>
    </location>
</feature>
<gene>
    <name evidence="2" type="ORF">METZ01_LOCUS71311</name>
</gene>
<sequence>VPLPDAPYPAARTRRETSTSRSVVPRLLLVAPAILLACLLPACTSDAPTHPGSASGIALTSLPATTTTTLPPTTTTTTTTT</sequence>
<evidence type="ECO:0000256" key="1">
    <source>
        <dbReference type="SAM" id="MobiDB-lite"/>
    </source>
</evidence>
<evidence type="ECO:0000313" key="2">
    <source>
        <dbReference type="EMBL" id="SVA18457.1"/>
    </source>
</evidence>
<proteinExistence type="predicted"/>
<feature type="non-terminal residue" evidence="2">
    <location>
        <position position="81"/>
    </location>
</feature>
<protein>
    <submittedName>
        <fullName evidence="2">Uncharacterized protein</fullName>
    </submittedName>
</protein>
<dbReference type="EMBL" id="UINC01005015">
    <property type="protein sequence ID" value="SVA18457.1"/>
    <property type="molecule type" value="Genomic_DNA"/>
</dbReference>
<reference evidence="2" key="1">
    <citation type="submission" date="2018-05" db="EMBL/GenBank/DDBJ databases">
        <authorList>
            <person name="Lanie J.A."/>
            <person name="Ng W.-L."/>
            <person name="Kazmierczak K.M."/>
            <person name="Andrzejewski T.M."/>
            <person name="Davidsen T.M."/>
            <person name="Wayne K.J."/>
            <person name="Tettelin H."/>
            <person name="Glass J.I."/>
            <person name="Rusch D."/>
            <person name="Podicherti R."/>
            <person name="Tsui H.-C.T."/>
            <person name="Winkler M.E."/>
        </authorList>
    </citation>
    <scope>NUCLEOTIDE SEQUENCE</scope>
</reference>
<feature type="non-terminal residue" evidence="2">
    <location>
        <position position="1"/>
    </location>
</feature>
<dbReference type="AlphaFoldDB" id="A0A381TU44"/>